<protein>
    <submittedName>
        <fullName evidence="1">Cupredoxin</fullName>
    </submittedName>
</protein>
<comment type="caution">
    <text evidence="1">The sequence shown here is derived from an EMBL/GenBank/DDBJ whole genome shotgun (WGS) entry which is preliminary data.</text>
</comment>
<dbReference type="Proteomes" id="UP000790377">
    <property type="component" value="Unassembled WGS sequence"/>
</dbReference>
<organism evidence="1 2">
    <name type="scientific">Hygrophoropsis aurantiaca</name>
    <dbReference type="NCBI Taxonomy" id="72124"/>
    <lineage>
        <taxon>Eukaryota</taxon>
        <taxon>Fungi</taxon>
        <taxon>Dikarya</taxon>
        <taxon>Basidiomycota</taxon>
        <taxon>Agaricomycotina</taxon>
        <taxon>Agaricomycetes</taxon>
        <taxon>Agaricomycetidae</taxon>
        <taxon>Boletales</taxon>
        <taxon>Coniophorineae</taxon>
        <taxon>Hygrophoropsidaceae</taxon>
        <taxon>Hygrophoropsis</taxon>
    </lineage>
</organism>
<name>A0ACB8ALF1_9AGAM</name>
<gene>
    <name evidence="1" type="ORF">BJ138DRAFT_1133672</name>
</gene>
<sequence length="194" mass="20536">MQFLTIFVALASALVVSAQQNFTIMVGMNKTNTFTPSYINATTGDTITFQFVAGNHTVTQSSFASPCENVSTPMTGIDSGFMPVSTNASMMPMEYTFTMTSDNTTWFYCRQTGHCQKGMVFAINPTEQKTFAMFQKLAHLSDTQAAAEASGNTTTGSATMSSPANPYPTSGAVALSSSAFGIMSIVAVLSAVLV</sequence>
<dbReference type="EMBL" id="MU267620">
    <property type="protein sequence ID" value="KAH7913994.1"/>
    <property type="molecule type" value="Genomic_DNA"/>
</dbReference>
<proteinExistence type="predicted"/>
<evidence type="ECO:0000313" key="1">
    <source>
        <dbReference type="EMBL" id="KAH7913994.1"/>
    </source>
</evidence>
<reference evidence="1" key="1">
    <citation type="journal article" date="2021" name="New Phytol.">
        <title>Evolutionary innovations through gain and loss of genes in the ectomycorrhizal Boletales.</title>
        <authorList>
            <person name="Wu G."/>
            <person name="Miyauchi S."/>
            <person name="Morin E."/>
            <person name="Kuo A."/>
            <person name="Drula E."/>
            <person name="Varga T."/>
            <person name="Kohler A."/>
            <person name="Feng B."/>
            <person name="Cao Y."/>
            <person name="Lipzen A."/>
            <person name="Daum C."/>
            <person name="Hundley H."/>
            <person name="Pangilinan J."/>
            <person name="Johnson J."/>
            <person name="Barry K."/>
            <person name="LaButti K."/>
            <person name="Ng V."/>
            <person name="Ahrendt S."/>
            <person name="Min B."/>
            <person name="Choi I.G."/>
            <person name="Park H."/>
            <person name="Plett J.M."/>
            <person name="Magnuson J."/>
            <person name="Spatafora J.W."/>
            <person name="Nagy L.G."/>
            <person name="Henrissat B."/>
            <person name="Grigoriev I.V."/>
            <person name="Yang Z.L."/>
            <person name="Xu J."/>
            <person name="Martin F.M."/>
        </authorList>
    </citation>
    <scope>NUCLEOTIDE SEQUENCE</scope>
    <source>
        <strain evidence="1">ATCC 28755</strain>
    </source>
</reference>
<keyword evidence="2" id="KW-1185">Reference proteome</keyword>
<accession>A0ACB8ALF1</accession>
<evidence type="ECO:0000313" key="2">
    <source>
        <dbReference type="Proteomes" id="UP000790377"/>
    </source>
</evidence>